<dbReference type="Gramene" id="OMERI03G01610.1">
    <property type="protein sequence ID" value="OMERI03G01610.1"/>
    <property type="gene ID" value="OMERI03G01610"/>
</dbReference>
<reference evidence="2" key="2">
    <citation type="submission" date="2018-05" db="EMBL/GenBank/DDBJ databases">
        <title>OmerRS3 (Oryza meridionalis Reference Sequence Version 3).</title>
        <authorList>
            <person name="Zhang J."/>
            <person name="Kudrna D."/>
            <person name="Lee S."/>
            <person name="Talag J."/>
            <person name="Welchert J."/>
            <person name="Wing R.A."/>
        </authorList>
    </citation>
    <scope>NUCLEOTIDE SEQUENCE [LARGE SCALE GENOMIC DNA]</scope>
    <source>
        <strain evidence="2">cv. OR44</strain>
    </source>
</reference>
<dbReference type="HOGENOM" id="CLU_2227460_0_0_1"/>
<dbReference type="AlphaFoldDB" id="A0A0E0CUC7"/>
<evidence type="ECO:0000313" key="3">
    <source>
        <dbReference type="Proteomes" id="UP000008021"/>
    </source>
</evidence>
<reference evidence="2" key="1">
    <citation type="submission" date="2015-04" db="UniProtKB">
        <authorList>
            <consortium name="EnsemblPlants"/>
        </authorList>
    </citation>
    <scope>IDENTIFICATION</scope>
</reference>
<protein>
    <submittedName>
        <fullName evidence="2">Uncharacterized protein</fullName>
    </submittedName>
</protein>
<accession>A0A0E0CUC7</accession>
<evidence type="ECO:0000313" key="2">
    <source>
        <dbReference type="EnsemblPlants" id="OMERI03G01610.1"/>
    </source>
</evidence>
<evidence type="ECO:0000256" key="1">
    <source>
        <dbReference type="SAM" id="MobiDB-lite"/>
    </source>
</evidence>
<proteinExistence type="predicted"/>
<dbReference type="Proteomes" id="UP000008021">
    <property type="component" value="Chromosome 3"/>
</dbReference>
<keyword evidence="3" id="KW-1185">Reference proteome</keyword>
<organism evidence="2">
    <name type="scientific">Oryza meridionalis</name>
    <dbReference type="NCBI Taxonomy" id="40149"/>
    <lineage>
        <taxon>Eukaryota</taxon>
        <taxon>Viridiplantae</taxon>
        <taxon>Streptophyta</taxon>
        <taxon>Embryophyta</taxon>
        <taxon>Tracheophyta</taxon>
        <taxon>Spermatophyta</taxon>
        <taxon>Magnoliopsida</taxon>
        <taxon>Liliopsida</taxon>
        <taxon>Poales</taxon>
        <taxon>Poaceae</taxon>
        <taxon>BOP clade</taxon>
        <taxon>Oryzoideae</taxon>
        <taxon>Oryzeae</taxon>
        <taxon>Oryzinae</taxon>
        <taxon>Oryza</taxon>
    </lineage>
</organism>
<name>A0A0E0CUC7_9ORYZ</name>
<feature type="region of interest" description="Disordered" evidence="1">
    <location>
        <begin position="1"/>
        <end position="37"/>
    </location>
</feature>
<sequence length="106" mass="11249">MHQIPTVHGEIGDKERWGMDGPVSVASRPGGGRSGEVDGGVAASQGFYVSSSFPLRFCPLVMLCKTDYGAVRDDGAHFGIGTYTVENRCPQLVLDGNLTPIANSHQ</sequence>
<dbReference type="EnsemblPlants" id="OMERI03G01610.1">
    <property type="protein sequence ID" value="OMERI03G01610.1"/>
    <property type="gene ID" value="OMERI03G01610"/>
</dbReference>